<dbReference type="InterPro" id="IPR020472">
    <property type="entry name" value="WD40_PAC1"/>
</dbReference>
<dbReference type="SUPFAM" id="SSF50978">
    <property type="entry name" value="WD40 repeat-like"/>
    <property type="match status" value="2"/>
</dbReference>
<dbReference type="InterPro" id="IPR056884">
    <property type="entry name" value="NPHP3-like_N"/>
</dbReference>
<dbReference type="InterPro" id="IPR036322">
    <property type="entry name" value="WD40_repeat_dom_sf"/>
</dbReference>
<dbReference type="InterPro" id="IPR027417">
    <property type="entry name" value="P-loop_NTPase"/>
</dbReference>
<evidence type="ECO:0000259" key="4">
    <source>
        <dbReference type="Pfam" id="PF24883"/>
    </source>
</evidence>
<protein>
    <recommendedName>
        <fullName evidence="4">Nephrocystin 3-like N-terminal domain-containing protein</fullName>
    </recommendedName>
</protein>
<dbReference type="PRINTS" id="PR00320">
    <property type="entry name" value="GPROTEINBRPT"/>
</dbReference>
<reference evidence="5 6" key="1">
    <citation type="journal article" date="2016" name="Sci. Rep.">
        <title>Penicillium arizonense, a new, genome sequenced fungal species, reveals a high chemical diversity in secreted metabolites.</title>
        <authorList>
            <person name="Grijseels S."/>
            <person name="Nielsen J.C."/>
            <person name="Randelovic M."/>
            <person name="Nielsen J."/>
            <person name="Nielsen K.F."/>
            <person name="Workman M."/>
            <person name="Frisvad J.C."/>
        </authorList>
    </citation>
    <scope>NUCLEOTIDE SEQUENCE [LARGE SCALE GENOMIC DNA]</scope>
    <source>
        <strain evidence="5 6">CBS 141311</strain>
    </source>
</reference>
<dbReference type="PROSITE" id="PS50294">
    <property type="entry name" value="WD_REPEATS_REGION"/>
    <property type="match status" value="5"/>
</dbReference>
<dbReference type="SMART" id="SM00320">
    <property type="entry name" value="WD40"/>
    <property type="match status" value="7"/>
</dbReference>
<evidence type="ECO:0000313" key="5">
    <source>
        <dbReference type="EMBL" id="OGE58123.1"/>
    </source>
</evidence>
<organism evidence="5 6">
    <name type="scientific">Penicillium arizonense</name>
    <dbReference type="NCBI Taxonomy" id="1835702"/>
    <lineage>
        <taxon>Eukaryota</taxon>
        <taxon>Fungi</taxon>
        <taxon>Dikarya</taxon>
        <taxon>Ascomycota</taxon>
        <taxon>Pezizomycotina</taxon>
        <taxon>Eurotiomycetes</taxon>
        <taxon>Eurotiomycetidae</taxon>
        <taxon>Eurotiales</taxon>
        <taxon>Aspergillaceae</taxon>
        <taxon>Penicillium</taxon>
    </lineage>
</organism>
<gene>
    <name evidence="5" type="ORF">PENARI_c001G05366</name>
</gene>
<evidence type="ECO:0000313" key="6">
    <source>
        <dbReference type="Proteomes" id="UP000177622"/>
    </source>
</evidence>
<feature type="repeat" description="WD" evidence="3">
    <location>
        <begin position="652"/>
        <end position="693"/>
    </location>
</feature>
<dbReference type="PROSITE" id="PS50082">
    <property type="entry name" value="WD_REPEATS_2"/>
    <property type="match status" value="5"/>
</dbReference>
<feature type="repeat" description="WD" evidence="3">
    <location>
        <begin position="610"/>
        <end position="651"/>
    </location>
</feature>
<dbReference type="OrthoDB" id="674604at2759"/>
<dbReference type="RefSeq" id="XP_022493546.1">
    <property type="nucleotide sequence ID" value="XM_022626549.1"/>
</dbReference>
<dbReference type="Pfam" id="PF00400">
    <property type="entry name" value="WD40"/>
    <property type="match status" value="5"/>
</dbReference>
<feature type="repeat" description="WD" evidence="3">
    <location>
        <begin position="820"/>
        <end position="861"/>
    </location>
</feature>
<dbReference type="STRING" id="1835702.A0A1F5LY79"/>
<dbReference type="PANTHER" id="PTHR44019:SF8">
    <property type="entry name" value="POC1 CENTRIOLAR PROTEIN HOMOLOG"/>
    <property type="match status" value="1"/>
</dbReference>
<dbReference type="InterPro" id="IPR001680">
    <property type="entry name" value="WD40_rpt"/>
</dbReference>
<dbReference type="InterPro" id="IPR050505">
    <property type="entry name" value="WDR55/POC1"/>
</dbReference>
<evidence type="ECO:0000256" key="1">
    <source>
        <dbReference type="ARBA" id="ARBA00022574"/>
    </source>
</evidence>
<dbReference type="Gene3D" id="2.130.10.10">
    <property type="entry name" value="YVTN repeat-like/Quinoprotein amine dehydrogenase"/>
    <property type="match status" value="4"/>
</dbReference>
<evidence type="ECO:0000256" key="2">
    <source>
        <dbReference type="ARBA" id="ARBA00022737"/>
    </source>
</evidence>
<name>A0A1F5LY79_PENAI</name>
<feature type="repeat" description="WD" evidence="3">
    <location>
        <begin position="694"/>
        <end position="735"/>
    </location>
</feature>
<comment type="caution">
    <text evidence="5">The sequence shown here is derived from an EMBL/GenBank/DDBJ whole genome shotgun (WGS) entry which is preliminary data.</text>
</comment>
<keyword evidence="2" id="KW-0677">Repeat</keyword>
<dbReference type="CDD" id="cd00200">
    <property type="entry name" value="WD40"/>
    <property type="match status" value="1"/>
</dbReference>
<proteinExistence type="predicted"/>
<feature type="domain" description="Nephrocystin 3-like N-terminal" evidence="4">
    <location>
        <begin position="24"/>
        <end position="177"/>
    </location>
</feature>
<dbReference type="InterPro" id="IPR019775">
    <property type="entry name" value="WD40_repeat_CS"/>
</dbReference>
<accession>A0A1F5LY79</accession>
<dbReference type="Proteomes" id="UP000177622">
    <property type="component" value="Unassembled WGS sequence"/>
</dbReference>
<keyword evidence="1 3" id="KW-0853">WD repeat</keyword>
<dbReference type="PROSITE" id="PS00678">
    <property type="entry name" value="WD_REPEATS_1"/>
    <property type="match status" value="2"/>
</dbReference>
<dbReference type="AlphaFoldDB" id="A0A1F5LY79"/>
<dbReference type="Gene3D" id="3.40.50.300">
    <property type="entry name" value="P-loop containing nucleotide triphosphate hydrolases"/>
    <property type="match status" value="1"/>
</dbReference>
<dbReference type="InterPro" id="IPR015943">
    <property type="entry name" value="WD40/YVTN_repeat-like_dom_sf"/>
</dbReference>
<dbReference type="GeneID" id="34571283"/>
<dbReference type="PANTHER" id="PTHR44019">
    <property type="entry name" value="WD REPEAT-CONTAINING PROTEIN 55"/>
    <property type="match status" value="1"/>
</dbReference>
<dbReference type="SUPFAM" id="SSF52540">
    <property type="entry name" value="P-loop containing nucleoside triphosphate hydrolases"/>
    <property type="match status" value="1"/>
</dbReference>
<dbReference type="EMBL" id="LXJU01000001">
    <property type="protein sequence ID" value="OGE58123.1"/>
    <property type="molecule type" value="Genomic_DNA"/>
</dbReference>
<feature type="repeat" description="WD" evidence="3">
    <location>
        <begin position="995"/>
        <end position="1030"/>
    </location>
</feature>
<dbReference type="Pfam" id="PF24883">
    <property type="entry name" value="NPHP3_N"/>
    <property type="match status" value="1"/>
</dbReference>
<evidence type="ECO:0000256" key="3">
    <source>
        <dbReference type="PROSITE-ProRule" id="PRU00221"/>
    </source>
</evidence>
<keyword evidence="6" id="KW-1185">Reference proteome</keyword>
<sequence length="1110" mass="124844">MAAPKIDSSNTQNFSNIAITGQGNWIDGDDGAHVFWLHGLAGTGKSTIARTIARQLYDEGYWMASFFFARNDDETSKANRFVSTVVSQLADKDLEFQQQLQDLILKDKGSRYRLLSDEWKELFINPLLCLNSPRSPLIIIIDALNECEGEGSIAALIQILTQAQTVGQIKLRFLITSQSQSIIRKGIQHAGPNFVNFALHDVPDSEVSHDISLFLHDRLSEFNFGNEKIEKLVGKASGVFIWADTASRFLKTHRRIAFLRLTEMLETCPADVPPEEHLNSLYLFVLQQSIDSSLESHHREIMCQDIQIVLGTLVVLFGPLALDPLARLIDQSVTKENLSDTLALFEPILDIPEDRLRPIRLHHPSFREFLLTAERCKDQSFRVDECHAHMAIFQRSIDLMSGFFGKDDVCDLRDPGALLRDLDPNDLEQHLPSEIQYACSFWVQHLMKSKTNILDNDFTHRFIKTHLLRWFEALAWMERMAEGIATLDLLTSATSIEQSPLLRKLLQDAKRFMQYSQPVVSQAPPQIYLSAIMFAPKNSCVREQFRESALQVALHLPMIQNDWSPLLYTFKFPVPVDVVAFMPGGAMVAIAMQNYILVWNLSTGRCLKKLEGHRRKITSCIFSKNGKTLATSSCDHTVRLWEPISGQSIHCFEGHTDSVTTVIFSPDDTLLASASHDSTVRIWSSSDDKFIDVLKGHTDSVHNLLFSFDGKVLASSSSEGCIILWNCASGEAMQKFQLDGFIINMAFTDGGTRLACIEDNGDQKLSLWNLVNNNCEFQKRYGDDTCDMVFSLNGRWCAMYDNLDVLLYRLDDSSIFCRILSGQENDVHAMAFSPNEEVLATGQEDGLLRIWNTATAECTQILVGRNGVRSIFWSQESDSMLSIHADDSLWLWDLSSEQDEGQENFEFASCDMEYIDLSPKMNVALSTATCSPANLWDTKNGRHIAQLGKISNAIPDYPYIFSPDGRLLASGLLDHTQTHKLILWNPLNGNYIKSLEGHSARVTAARISHDCKVLVSASADDTLRIWDLNNFHCSQIIQNVSEGRILREPANPYVGYPSVQNVVISQDKSTVGSIEEGGVGKYIRVWNLSTGHCRQTWNLCPRLVILSSDG</sequence>